<dbReference type="InterPro" id="IPR036179">
    <property type="entry name" value="Ig-like_dom_sf"/>
</dbReference>
<keyword evidence="11" id="KW-1185">Reference proteome</keyword>
<dbReference type="InterPro" id="IPR013106">
    <property type="entry name" value="Ig_V-set"/>
</dbReference>
<dbReference type="PROSITE" id="PS50835">
    <property type="entry name" value="IG_LIKE"/>
    <property type="match status" value="1"/>
</dbReference>
<accession>A0A671XCL0</accession>
<keyword evidence="5" id="KW-0472">Membrane</keyword>
<dbReference type="Gene3D" id="2.60.40.10">
    <property type="entry name" value="Immunoglobulins"/>
    <property type="match status" value="1"/>
</dbReference>
<evidence type="ECO:0000256" key="1">
    <source>
        <dbReference type="ARBA" id="ARBA00004167"/>
    </source>
</evidence>
<dbReference type="InterPro" id="IPR013783">
    <property type="entry name" value="Ig-like_fold"/>
</dbReference>
<evidence type="ECO:0000313" key="10">
    <source>
        <dbReference type="Ensembl" id="ENSSAUP00010048847.1"/>
    </source>
</evidence>
<dbReference type="GO" id="GO:0016020">
    <property type="term" value="C:membrane"/>
    <property type="evidence" value="ECO:0007669"/>
    <property type="project" value="UniProtKB-SubCell"/>
</dbReference>
<dbReference type="GO" id="GO:0030424">
    <property type="term" value="C:axon"/>
    <property type="evidence" value="ECO:0007669"/>
    <property type="project" value="TreeGrafter"/>
</dbReference>
<dbReference type="GO" id="GO:0034113">
    <property type="term" value="P:heterotypic cell-cell adhesion"/>
    <property type="evidence" value="ECO:0007669"/>
    <property type="project" value="TreeGrafter"/>
</dbReference>
<keyword evidence="2" id="KW-0812">Transmembrane</keyword>
<reference evidence="10" key="2">
    <citation type="submission" date="2025-08" db="UniProtKB">
        <authorList>
            <consortium name="Ensembl"/>
        </authorList>
    </citation>
    <scope>IDENTIFICATION</scope>
</reference>
<dbReference type="SMART" id="SM00409">
    <property type="entry name" value="IG"/>
    <property type="match status" value="1"/>
</dbReference>
<evidence type="ECO:0000256" key="2">
    <source>
        <dbReference type="ARBA" id="ARBA00022692"/>
    </source>
</evidence>
<dbReference type="SMART" id="SM00406">
    <property type="entry name" value="IGv"/>
    <property type="match status" value="1"/>
</dbReference>
<keyword evidence="8" id="KW-0393">Immunoglobulin domain</keyword>
<keyword evidence="7" id="KW-0325">Glycoprotein</keyword>
<dbReference type="AlphaFoldDB" id="A0A671XCL0"/>
<dbReference type="GO" id="GO:0009986">
    <property type="term" value="C:cell surface"/>
    <property type="evidence" value="ECO:0007669"/>
    <property type="project" value="TreeGrafter"/>
</dbReference>
<dbReference type="OMA" id="IFNTFPM"/>
<reference evidence="10" key="1">
    <citation type="submission" date="2021-04" db="EMBL/GenBank/DDBJ databases">
        <authorList>
            <consortium name="Wellcome Sanger Institute Data Sharing"/>
        </authorList>
    </citation>
    <scope>NUCLEOTIDE SEQUENCE [LARGE SCALE GENOMIC DNA]</scope>
</reference>
<keyword evidence="4" id="KW-1133">Transmembrane helix</keyword>
<proteinExistence type="predicted"/>
<evidence type="ECO:0000313" key="11">
    <source>
        <dbReference type="Proteomes" id="UP000472265"/>
    </source>
</evidence>
<organism evidence="10 11">
    <name type="scientific">Sparus aurata</name>
    <name type="common">Gilthead sea bream</name>
    <dbReference type="NCBI Taxonomy" id="8175"/>
    <lineage>
        <taxon>Eukaryota</taxon>
        <taxon>Metazoa</taxon>
        <taxon>Chordata</taxon>
        <taxon>Craniata</taxon>
        <taxon>Vertebrata</taxon>
        <taxon>Euteleostomi</taxon>
        <taxon>Actinopterygii</taxon>
        <taxon>Neopterygii</taxon>
        <taxon>Teleostei</taxon>
        <taxon>Neoteleostei</taxon>
        <taxon>Acanthomorphata</taxon>
        <taxon>Eupercaria</taxon>
        <taxon>Spariformes</taxon>
        <taxon>Sparidae</taxon>
        <taxon>Sparus</taxon>
    </lineage>
</organism>
<dbReference type="Proteomes" id="UP000472265">
    <property type="component" value="Chromosome 24"/>
</dbReference>
<dbReference type="Pfam" id="PF07686">
    <property type="entry name" value="V-set"/>
    <property type="match status" value="1"/>
</dbReference>
<reference evidence="10" key="3">
    <citation type="submission" date="2025-09" db="UniProtKB">
        <authorList>
            <consortium name="Ensembl"/>
        </authorList>
    </citation>
    <scope>IDENTIFICATION</scope>
</reference>
<dbReference type="GeneTree" id="ENSGT00530000063970"/>
<dbReference type="InterPro" id="IPR047164">
    <property type="entry name" value="OX2G-like"/>
</dbReference>
<dbReference type="PANTHER" id="PTHR46841">
    <property type="entry name" value="OX-2 MEMBRANE GLYCOPROTEIN"/>
    <property type="match status" value="1"/>
</dbReference>
<protein>
    <recommendedName>
        <fullName evidence="9">Ig-like domain-containing protein</fullName>
    </recommendedName>
</protein>
<evidence type="ECO:0000256" key="3">
    <source>
        <dbReference type="ARBA" id="ARBA00022729"/>
    </source>
</evidence>
<dbReference type="GO" id="GO:0043025">
    <property type="term" value="C:neuronal cell body"/>
    <property type="evidence" value="ECO:0007669"/>
    <property type="project" value="TreeGrafter"/>
</dbReference>
<evidence type="ECO:0000256" key="5">
    <source>
        <dbReference type="ARBA" id="ARBA00023136"/>
    </source>
</evidence>
<evidence type="ECO:0000256" key="6">
    <source>
        <dbReference type="ARBA" id="ARBA00023157"/>
    </source>
</evidence>
<name>A0A671XCL0_SPAAU</name>
<comment type="subcellular location">
    <subcellularLocation>
        <location evidence="1">Membrane</location>
        <topology evidence="1">Single-pass membrane protein</topology>
    </subcellularLocation>
</comment>
<sequence length="160" mass="17543">VSRLVVNVLSHLITQFEASPVKLSSPAGLTALIQTEQDVIAAVGDDARLSCQLLQSKEILQITWQKVLPEGEENVATFNKYFGERVNAGFQGKVEVKNNGLQNCSIVIKNVTDQDEGCYRCVFNAYPDGALIGNTCLKVYGKNLHAFITKCIEVNHLCSI</sequence>
<feature type="domain" description="Ig-like" evidence="9">
    <location>
        <begin position="26"/>
        <end position="121"/>
    </location>
</feature>
<dbReference type="InterPro" id="IPR003599">
    <property type="entry name" value="Ig_sub"/>
</dbReference>
<dbReference type="InterPro" id="IPR007110">
    <property type="entry name" value="Ig-like_dom"/>
</dbReference>
<dbReference type="PANTHER" id="PTHR46841:SF7">
    <property type="entry name" value="IG-LIKE DOMAIN-CONTAINING PROTEIN"/>
    <property type="match status" value="1"/>
</dbReference>
<evidence type="ECO:0000256" key="8">
    <source>
        <dbReference type="ARBA" id="ARBA00023319"/>
    </source>
</evidence>
<keyword evidence="6" id="KW-1015">Disulfide bond</keyword>
<dbReference type="GO" id="GO:0098632">
    <property type="term" value="F:cell-cell adhesion mediator activity"/>
    <property type="evidence" value="ECO:0007669"/>
    <property type="project" value="InterPro"/>
</dbReference>
<dbReference type="InParanoid" id="A0A671XCL0"/>
<evidence type="ECO:0000259" key="9">
    <source>
        <dbReference type="PROSITE" id="PS50835"/>
    </source>
</evidence>
<dbReference type="GO" id="GO:0150079">
    <property type="term" value="P:negative regulation of neuroinflammatory response"/>
    <property type="evidence" value="ECO:0007669"/>
    <property type="project" value="TreeGrafter"/>
</dbReference>
<keyword evidence="3" id="KW-0732">Signal</keyword>
<evidence type="ECO:0000256" key="4">
    <source>
        <dbReference type="ARBA" id="ARBA00022989"/>
    </source>
</evidence>
<evidence type="ECO:0000256" key="7">
    <source>
        <dbReference type="ARBA" id="ARBA00023180"/>
    </source>
</evidence>
<dbReference type="Ensembl" id="ENSSAUT00010051386.1">
    <property type="protein sequence ID" value="ENSSAUP00010048847.1"/>
    <property type="gene ID" value="ENSSAUG00010020371.1"/>
</dbReference>
<dbReference type="SUPFAM" id="SSF48726">
    <property type="entry name" value="Immunoglobulin"/>
    <property type="match status" value="1"/>
</dbReference>